<feature type="domain" description="Protein kinase" evidence="1">
    <location>
        <begin position="32"/>
        <end position="389"/>
    </location>
</feature>
<dbReference type="Gene3D" id="1.10.510.10">
    <property type="entry name" value="Transferase(Phosphotransferase) domain 1"/>
    <property type="match status" value="1"/>
</dbReference>
<evidence type="ECO:0000259" key="1">
    <source>
        <dbReference type="PROSITE" id="PS50011"/>
    </source>
</evidence>
<gene>
    <name evidence="2" type="ORF">SERLADRAFT_418518</name>
</gene>
<evidence type="ECO:0000313" key="2">
    <source>
        <dbReference type="EMBL" id="EGO19245.1"/>
    </source>
</evidence>
<dbReference type="OrthoDB" id="5987198at2759"/>
<name>F8PC45_SERL9</name>
<organism>
    <name type="scientific">Serpula lacrymans var. lacrymans (strain S7.9)</name>
    <name type="common">Dry rot fungus</name>
    <dbReference type="NCBI Taxonomy" id="578457"/>
    <lineage>
        <taxon>Eukaryota</taxon>
        <taxon>Fungi</taxon>
        <taxon>Dikarya</taxon>
        <taxon>Basidiomycota</taxon>
        <taxon>Agaricomycotina</taxon>
        <taxon>Agaricomycetes</taxon>
        <taxon>Agaricomycetidae</taxon>
        <taxon>Boletales</taxon>
        <taxon>Coniophorineae</taxon>
        <taxon>Serpulaceae</taxon>
        <taxon>Serpula</taxon>
    </lineage>
</organism>
<proteinExistence type="predicted"/>
<dbReference type="AlphaFoldDB" id="F8PC45"/>
<dbReference type="InterPro" id="IPR011009">
    <property type="entry name" value="Kinase-like_dom_sf"/>
</dbReference>
<dbReference type="GO" id="GO:0004672">
    <property type="term" value="F:protein kinase activity"/>
    <property type="evidence" value="ECO:0007669"/>
    <property type="project" value="InterPro"/>
</dbReference>
<reference evidence="2" key="1">
    <citation type="submission" date="2011-04" db="EMBL/GenBank/DDBJ databases">
        <title>Evolution of plant cell wall degrading machinery underlies the functional diversity of forest fungi.</title>
        <authorList>
            <consortium name="US DOE Joint Genome Institute (JGI-PGF)"/>
            <person name="Eastwood D.C."/>
            <person name="Floudas D."/>
            <person name="Binder M."/>
            <person name="Majcherczyk A."/>
            <person name="Schneider P."/>
            <person name="Aerts A."/>
            <person name="Asiegbu F.O."/>
            <person name="Baker S.E."/>
            <person name="Barry K."/>
            <person name="Bendiksby M."/>
            <person name="Blumentritt M."/>
            <person name="Coutinho P.M."/>
            <person name="Cullen D."/>
            <person name="Cullen D."/>
            <person name="Gathman A."/>
            <person name="Goodell B."/>
            <person name="Henrissat B."/>
            <person name="Ihrmark K."/>
            <person name="Kauserud H."/>
            <person name="Kohler A."/>
            <person name="LaButti K."/>
            <person name="Lapidus A."/>
            <person name="Lavin J.L."/>
            <person name="Lee Y.-H."/>
            <person name="Lindquist E."/>
            <person name="Lilly W."/>
            <person name="Lucas S."/>
            <person name="Morin E."/>
            <person name="Murat C."/>
            <person name="Oguiza J.A."/>
            <person name="Park J."/>
            <person name="Pisabarro A.G."/>
            <person name="Riley R."/>
            <person name="Rosling A."/>
            <person name="Salamov A."/>
            <person name="Schmidt O."/>
            <person name="Schmutz J."/>
            <person name="Skrede I."/>
            <person name="Stenlid J."/>
            <person name="Wiebenga A."/>
            <person name="Xie X."/>
            <person name="Kues U."/>
            <person name="Hibbett D.S."/>
            <person name="Hoffmeister D."/>
            <person name="Hogberg N."/>
            <person name="Martin F."/>
            <person name="Grigoriev I.V."/>
            <person name="Watkinson S.C."/>
        </authorList>
    </citation>
    <scope>NUCLEOTIDE SEQUENCE</scope>
    <source>
        <strain evidence="2">S7.9</strain>
    </source>
</reference>
<dbReference type="InterPro" id="IPR000719">
    <property type="entry name" value="Prot_kinase_dom"/>
</dbReference>
<dbReference type="HOGENOM" id="CLU_044121_2_1_1"/>
<dbReference type="GeneID" id="18813717"/>
<dbReference type="SMART" id="SM00220">
    <property type="entry name" value="S_TKc"/>
    <property type="match status" value="1"/>
</dbReference>
<dbReference type="EMBL" id="GL945444">
    <property type="protein sequence ID" value="EGO19245.1"/>
    <property type="molecule type" value="Genomic_DNA"/>
</dbReference>
<sequence length="389" mass="45783">MLARRRQRKAEEEARIAELVAQYERSALLLFGPRPRSPGRHSTGELWWCKHYQWLKDSGYLLRSRYAPDWFPSWKTTNVSWVECEDRQGPLVEQVLDATRISDGAFVTLKLFKKSLHPFEIEIGQFFSTEPLLSDPANHCVPFYDVLVVPDDEDRAIIVMPLLRFFDNPPFDTFGEVVDFLRQIFVGLRFMHKHHVAHRDCLNLNIMMDATPLFVDPYHPQDLEMKRDYTGRVSYYTRTQRPPKYLFVDFGISRRYGPNDIAPLEDPIWGGDKTVPEFQQSNEPRNPFPTDVYYLGNMIRDSFLLAKTGFEFVEPLVKVMVQDDPEKRPNMDEVIVRFEGIIKQLNSWKLRSRVINEHDDNIFGFYRCVTHWARRFSFVIRRVSAIPTP</sequence>
<dbReference type="SUPFAM" id="SSF56112">
    <property type="entry name" value="Protein kinase-like (PK-like)"/>
    <property type="match status" value="1"/>
</dbReference>
<dbReference type="KEGG" id="sla:SERLADRAFT_418518"/>
<dbReference type="GO" id="GO:0005524">
    <property type="term" value="F:ATP binding"/>
    <property type="evidence" value="ECO:0007669"/>
    <property type="project" value="InterPro"/>
</dbReference>
<accession>F8PC45</accession>
<dbReference type="Proteomes" id="UP000008064">
    <property type="component" value="Unassembled WGS sequence"/>
</dbReference>
<dbReference type="PROSITE" id="PS50011">
    <property type="entry name" value="PROTEIN_KINASE_DOM"/>
    <property type="match status" value="1"/>
</dbReference>
<protein>
    <recommendedName>
        <fullName evidence="1">Protein kinase domain-containing protein</fullName>
    </recommendedName>
</protein>
<dbReference type="RefSeq" id="XP_007323966.1">
    <property type="nucleotide sequence ID" value="XM_007323904.1"/>
</dbReference>